<accession>A0A7U2I7N0</accession>
<sequence>MVSAINVGILQPPGDLTNTLSSGCSSGNYTFSESGSPSFSTIAMRHYCQDITSRIRVLNETRTSDNKSSTGAYLRIDFGNKETFDWSQNPLGSSSRHGSHWDDKDWKAVNCSLFPVVNTYAANISGAVLQEELTESFPLRGIGGHSKKREMADQDFAALQEELTDNFYLQGTGGHFRRPGTADQDFNNIVFTFAHMMVTNHNLRGGKRESCEGSNRPGTGLREFMKSSNEPTYVTLEGHTDPTSGWKWRYYPEDCIWTVSRFAMTANRQTLSEILDGQNVTMTFKGGLGGSTHLRVLFEEGNVTYDSIDERFRGLATSISAVMRTNGGSAYTRSLMEIARGTVWVNITCVSIRWPWIAFPAVMIGLTGLFLILVAIENRGIENDRLWKSSFLAALFCEAELHEKPVGKEQMKAVAKSSSMSLEGKNGTLRLIAR</sequence>
<dbReference type="OMA" id="NTTCVYV"/>
<name>A0A7U2I7N0_PHANO</name>
<feature type="transmembrane region" description="Helical" evidence="2">
    <location>
        <begin position="354"/>
        <end position="376"/>
    </location>
</feature>
<dbReference type="PANTHER" id="PTHR35394">
    <property type="entry name" value="DUF3176 DOMAIN-CONTAINING PROTEIN"/>
    <property type="match status" value="1"/>
</dbReference>
<keyword evidence="2" id="KW-0472">Membrane</keyword>
<feature type="region of interest" description="Disordered" evidence="1">
    <location>
        <begin position="205"/>
        <end position="224"/>
    </location>
</feature>
<dbReference type="EMBL" id="CP069040">
    <property type="protein sequence ID" value="QRD05195.1"/>
    <property type="molecule type" value="Genomic_DNA"/>
</dbReference>
<dbReference type="PANTHER" id="PTHR35394:SF6">
    <property type="entry name" value="DUF3176 DOMAIN-CONTAINING PROTEIN"/>
    <property type="match status" value="1"/>
</dbReference>
<keyword evidence="2" id="KW-1133">Transmembrane helix</keyword>
<organism evidence="3 4">
    <name type="scientific">Phaeosphaeria nodorum (strain SN15 / ATCC MYA-4574 / FGSC 10173)</name>
    <name type="common">Glume blotch fungus</name>
    <name type="synonym">Parastagonospora nodorum</name>
    <dbReference type="NCBI Taxonomy" id="321614"/>
    <lineage>
        <taxon>Eukaryota</taxon>
        <taxon>Fungi</taxon>
        <taxon>Dikarya</taxon>
        <taxon>Ascomycota</taxon>
        <taxon>Pezizomycotina</taxon>
        <taxon>Dothideomycetes</taxon>
        <taxon>Pleosporomycetidae</taxon>
        <taxon>Pleosporales</taxon>
        <taxon>Pleosporineae</taxon>
        <taxon>Phaeosphaeriaceae</taxon>
        <taxon>Parastagonospora</taxon>
    </lineage>
</organism>
<dbReference type="OrthoDB" id="5376804at2759"/>
<evidence type="ECO:0000256" key="1">
    <source>
        <dbReference type="SAM" id="MobiDB-lite"/>
    </source>
</evidence>
<evidence type="ECO:0000313" key="3">
    <source>
        <dbReference type="EMBL" id="QRD05195.1"/>
    </source>
</evidence>
<gene>
    <name evidence="3" type="ORF">JI435_111070</name>
</gene>
<keyword evidence="2" id="KW-0812">Transmembrane</keyword>
<proteinExistence type="predicted"/>
<dbReference type="VEuPathDB" id="FungiDB:JI435_111070"/>
<evidence type="ECO:0000313" key="4">
    <source>
        <dbReference type="Proteomes" id="UP000663193"/>
    </source>
</evidence>
<dbReference type="Proteomes" id="UP000663193">
    <property type="component" value="Chromosome 18"/>
</dbReference>
<dbReference type="AlphaFoldDB" id="A0A7U2I7N0"/>
<dbReference type="RefSeq" id="XP_001801357.1">
    <property type="nucleotide sequence ID" value="XM_001801305.1"/>
</dbReference>
<protein>
    <submittedName>
        <fullName evidence="3">Uncharacterized protein</fullName>
    </submittedName>
</protein>
<evidence type="ECO:0000256" key="2">
    <source>
        <dbReference type="SAM" id="Phobius"/>
    </source>
</evidence>
<dbReference type="KEGG" id="pno:SNOG_11107"/>
<reference evidence="4" key="1">
    <citation type="journal article" date="2021" name="BMC Genomics">
        <title>Chromosome-level genome assembly and manually-curated proteome of model necrotroph Parastagonospora nodorum Sn15 reveals a genome-wide trove of candidate effector homologs, and redundancy of virulence-related functions within an accessory chromosome.</title>
        <authorList>
            <person name="Bertazzoni S."/>
            <person name="Jones D.A.B."/>
            <person name="Phan H.T."/>
            <person name="Tan K.-C."/>
            <person name="Hane J.K."/>
        </authorList>
    </citation>
    <scope>NUCLEOTIDE SEQUENCE [LARGE SCALE GENOMIC DNA]</scope>
    <source>
        <strain evidence="4">SN15 / ATCC MYA-4574 / FGSC 10173)</strain>
    </source>
</reference>
<keyword evidence="4" id="KW-1185">Reference proteome</keyword>